<proteinExistence type="predicted"/>
<reference evidence="1 2" key="1">
    <citation type="submission" date="2020-09" db="EMBL/GenBank/DDBJ databases">
        <title>Sinomicrobium weinanense sp. nov., a halophilic bacteria isolated from saline-alkali soil.</title>
        <authorList>
            <person name="Wu P."/>
            <person name="Ren H."/>
            <person name="Mei Y."/>
            <person name="Liang Y."/>
            <person name="Chen Z."/>
        </authorList>
    </citation>
    <scope>NUCLEOTIDE SEQUENCE [LARGE SCALE GENOMIC DNA]</scope>
    <source>
        <strain evidence="1 2">FJxs</strain>
    </source>
</reference>
<gene>
    <name evidence="1" type="ORF">IBL28_19645</name>
</gene>
<keyword evidence="2" id="KW-1185">Reference proteome</keyword>
<name>A0A926JV82_9FLAO</name>
<evidence type="ECO:0000313" key="1">
    <source>
        <dbReference type="EMBL" id="MBC9798193.1"/>
    </source>
</evidence>
<accession>A0A926JV82</accession>
<evidence type="ECO:0000313" key="2">
    <source>
        <dbReference type="Proteomes" id="UP000653730"/>
    </source>
</evidence>
<organism evidence="1 2">
    <name type="scientific">Sinomicrobium weinanense</name>
    <dbReference type="NCBI Taxonomy" id="2842200"/>
    <lineage>
        <taxon>Bacteria</taxon>
        <taxon>Pseudomonadati</taxon>
        <taxon>Bacteroidota</taxon>
        <taxon>Flavobacteriia</taxon>
        <taxon>Flavobacteriales</taxon>
        <taxon>Flavobacteriaceae</taxon>
        <taxon>Sinomicrobium</taxon>
    </lineage>
</organism>
<dbReference type="AlphaFoldDB" id="A0A926JV82"/>
<dbReference type="RefSeq" id="WP_187967317.1">
    <property type="nucleotide sequence ID" value="NZ_JACVDC010000094.1"/>
</dbReference>
<sequence>MKQIIVLLLFFWFLGCNSQKTIELGYQNDDLLEELGIGLIQVINSNEEINFYRDENFMDMEKITNPIPLLNKADYGILFFVCTEKISGGYKIMTSKKKYSYIKDSNNFEFYNWKGFLKNQVISFESKDITQNPPRDSINGNIIDITVWQDDDEVEVIQIKENWVQIKNNTRGIVYWLKWKNKNQLLVYLNLLI</sequence>
<comment type="caution">
    <text evidence="1">The sequence shown here is derived from an EMBL/GenBank/DDBJ whole genome shotgun (WGS) entry which is preliminary data.</text>
</comment>
<dbReference type="Proteomes" id="UP000653730">
    <property type="component" value="Unassembled WGS sequence"/>
</dbReference>
<dbReference type="EMBL" id="JACVDC010000094">
    <property type="protein sequence ID" value="MBC9798193.1"/>
    <property type="molecule type" value="Genomic_DNA"/>
</dbReference>
<protein>
    <submittedName>
        <fullName evidence="1">Uncharacterized protein</fullName>
    </submittedName>
</protein>
<dbReference type="PROSITE" id="PS51257">
    <property type="entry name" value="PROKAR_LIPOPROTEIN"/>
    <property type="match status" value="1"/>
</dbReference>